<dbReference type="GO" id="GO:0016020">
    <property type="term" value="C:membrane"/>
    <property type="evidence" value="ECO:0007669"/>
    <property type="project" value="TreeGrafter"/>
</dbReference>
<dbReference type="EMBL" id="JAPZBS010000010">
    <property type="protein sequence ID" value="KAJ5355407.1"/>
    <property type="molecule type" value="Genomic_DNA"/>
</dbReference>
<evidence type="ECO:0000256" key="2">
    <source>
        <dbReference type="SAM" id="Phobius"/>
    </source>
</evidence>
<dbReference type="PANTHER" id="PTHR31735:SF1">
    <property type="entry name" value="VACUOLAR MEMBRANE PROTEIN YPL162C"/>
    <property type="match status" value="1"/>
</dbReference>
<reference evidence="3" key="2">
    <citation type="journal article" date="2023" name="IMA Fungus">
        <title>Comparative genomic study of the Penicillium genus elucidates a diverse pangenome and 15 lateral gene transfer events.</title>
        <authorList>
            <person name="Petersen C."/>
            <person name="Sorensen T."/>
            <person name="Nielsen M.R."/>
            <person name="Sondergaard T.E."/>
            <person name="Sorensen J.L."/>
            <person name="Fitzpatrick D.A."/>
            <person name="Frisvad J.C."/>
            <person name="Nielsen K.L."/>
        </authorList>
    </citation>
    <scope>NUCLEOTIDE SEQUENCE</scope>
    <source>
        <strain evidence="3">IBT 29864</strain>
    </source>
</reference>
<dbReference type="OrthoDB" id="431202at2759"/>
<feature type="compositionally biased region" description="Basic and acidic residues" evidence="1">
    <location>
        <begin position="359"/>
        <end position="370"/>
    </location>
</feature>
<protein>
    <recommendedName>
        <fullName evidence="5">Vacuolar membrane protein</fullName>
    </recommendedName>
</protein>
<organism evidence="3 4">
    <name type="scientific">Penicillium cataractarum</name>
    <dbReference type="NCBI Taxonomy" id="2100454"/>
    <lineage>
        <taxon>Eukaryota</taxon>
        <taxon>Fungi</taxon>
        <taxon>Dikarya</taxon>
        <taxon>Ascomycota</taxon>
        <taxon>Pezizomycotina</taxon>
        <taxon>Eurotiomycetes</taxon>
        <taxon>Eurotiomycetidae</taxon>
        <taxon>Eurotiales</taxon>
        <taxon>Aspergillaceae</taxon>
        <taxon>Penicillium</taxon>
    </lineage>
</organism>
<feature type="transmembrane region" description="Helical" evidence="2">
    <location>
        <begin position="65"/>
        <end position="87"/>
    </location>
</feature>
<feature type="region of interest" description="Disordered" evidence="1">
    <location>
        <begin position="305"/>
        <end position="370"/>
    </location>
</feature>
<feature type="region of interest" description="Disordered" evidence="1">
    <location>
        <begin position="40"/>
        <end position="60"/>
    </location>
</feature>
<dbReference type="Proteomes" id="UP001147782">
    <property type="component" value="Unassembled WGS sequence"/>
</dbReference>
<evidence type="ECO:0000313" key="3">
    <source>
        <dbReference type="EMBL" id="KAJ5355407.1"/>
    </source>
</evidence>
<name>A0A9W9US77_9EURO</name>
<gene>
    <name evidence="3" type="ORF">N7496_012619</name>
</gene>
<comment type="caution">
    <text evidence="3">The sequence shown here is derived from an EMBL/GenBank/DDBJ whole genome shotgun (WGS) entry which is preliminary data.</text>
</comment>
<dbReference type="RefSeq" id="XP_056549430.1">
    <property type="nucleotide sequence ID" value="XM_056705532.1"/>
</dbReference>
<dbReference type="Pfam" id="PF12400">
    <property type="entry name" value="STIMATE"/>
    <property type="match status" value="1"/>
</dbReference>
<dbReference type="AlphaFoldDB" id="A0A9W9US77"/>
<accession>A0A9W9US77</accession>
<reference evidence="3" key="1">
    <citation type="submission" date="2022-11" db="EMBL/GenBank/DDBJ databases">
        <authorList>
            <person name="Petersen C."/>
        </authorList>
    </citation>
    <scope>NUCLEOTIDE SEQUENCE</scope>
    <source>
        <strain evidence="3">IBT 29864</strain>
    </source>
</reference>
<dbReference type="GeneID" id="81444711"/>
<dbReference type="InterPro" id="IPR022127">
    <property type="entry name" value="STIMATE/YPL162C"/>
</dbReference>
<keyword evidence="2" id="KW-0472">Membrane</keyword>
<feature type="transmembrane region" description="Helical" evidence="2">
    <location>
        <begin position="206"/>
        <end position="229"/>
    </location>
</feature>
<keyword evidence="2" id="KW-1133">Transmembrane helix</keyword>
<feature type="transmembrane region" description="Helical" evidence="2">
    <location>
        <begin position="152"/>
        <end position="170"/>
    </location>
</feature>
<keyword evidence="2" id="KW-0812">Transmembrane</keyword>
<keyword evidence="4" id="KW-1185">Reference proteome</keyword>
<evidence type="ECO:0008006" key="5">
    <source>
        <dbReference type="Google" id="ProtNLM"/>
    </source>
</evidence>
<proteinExistence type="predicted"/>
<feature type="transmembrane region" description="Helical" evidence="2">
    <location>
        <begin position="108"/>
        <end position="132"/>
    </location>
</feature>
<feature type="compositionally biased region" description="Polar residues" evidence="1">
    <location>
        <begin position="315"/>
        <end position="326"/>
    </location>
</feature>
<feature type="transmembrane region" description="Helical" evidence="2">
    <location>
        <begin position="244"/>
        <end position="266"/>
    </location>
</feature>
<evidence type="ECO:0000313" key="4">
    <source>
        <dbReference type="Proteomes" id="UP001147782"/>
    </source>
</evidence>
<dbReference type="PANTHER" id="PTHR31735">
    <property type="entry name" value="VACUOLAR MEMBRANE PROTEIN YPL162C"/>
    <property type="match status" value="1"/>
</dbReference>
<evidence type="ECO:0000256" key="1">
    <source>
        <dbReference type="SAM" id="MobiDB-lite"/>
    </source>
</evidence>
<sequence length="370" mass="40913">MDAATTLSLAATAASTLIAATSPPSPVSYLGTSTSPSPSSHMLYYHGAPPPGQDPNGQDDGECRLLGPFSLLVQAALGALALLSLVFKRWRERPQRPLKVWAFDASKQVFGSGMLHLANLLMSMFSAGQFEIRTTFRPNPCSFYLLNLGIDYFEKTTLGIPILILILRILNYLASYTPLANPPESIESGNYGQPPRALWWLKQSMIYFIGLLGMKVCVFIVISIFPFIVKVGDWALGWTEGNTAYQIAFVMLLFPVIMNAIQYYIIDHFIKKPLSYDIYTAPDTIEDDEDIHRREALLDGLDEAYSTDSDDETNGKPSVTVSQPKATANALHESEDVLTDEFSPVPPYEPPSSSSSSSRNERDREPKQDL</sequence>